<dbReference type="InterPro" id="IPR050249">
    <property type="entry name" value="Pseudomonas-type_ThrB"/>
</dbReference>
<evidence type="ECO:0000256" key="9">
    <source>
        <dbReference type="NCBIfam" id="TIGR00938"/>
    </source>
</evidence>
<dbReference type="CDD" id="cd05153">
    <property type="entry name" value="HomoserineK_II"/>
    <property type="match status" value="1"/>
</dbReference>
<keyword evidence="2 8" id="KW-0808">Transferase</keyword>
<dbReference type="eggNOG" id="COG2334">
    <property type="taxonomic scope" value="Bacteria"/>
</dbReference>
<evidence type="ECO:0000256" key="8">
    <source>
        <dbReference type="HAMAP-Rule" id="MF_00301"/>
    </source>
</evidence>
<dbReference type="STRING" id="317025.Tcr_0043"/>
<organism evidence="11">
    <name type="scientific">Hydrogenovibrio crunogenus (strain DSM 25203 / XCL-2)</name>
    <name type="common">Thiomicrospira crunogena</name>
    <dbReference type="NCBI Taxonomy" id="317025"/>
    <lineage>
        <taxon>Bacteria</taxon>
        <taxon>Pseudomonadati</taxon>
        <taxon>Pseudomonadota</taxon>
        <taxon>Gammaproteobacteria</taxon>
        <taxon>Thiotrichales</taxon>
        <taxon>Piscirickettsiaceae</taxon>
        <taxon>Hydrogenovibrio</taxon>
    </lineage>
</organism>
<name>Q31JN3_HYDCU</name>
<dbReference type="HOGENOM" id="CLU_053300_0_0_6"/>
<dbReference type="UniPathway" id="UPA00050">
    <property type="reaction ID" value="UER00064"/>
</dbReference>
<evidence type="ECO:0000256" key="3">
    <source>
        <dbReference type="ARBA" id="ARBA00022697"/>
    </source>
</evidence>
<dbReference type="GO" id="GO:0004413">
    <property type="term" value="F:homoserine kinase activity"/>
    <property type="evidence" value="ECO:0007669"/>
    <property type="project" value="UniProtKB-UniRule"/>
</dbReference>
<gene>
    <name evidence="8" type="primary">thrB</name>
    <name evidence="11" type="ordered locus">Tcr_0043</name>
</gene>
<evidence type="ECO:0000256" key="1">
    <source>
        <dbReference type="ARBA" id="ARBA00022605"/>
    </source>
</evidence>
<dbReference type="Gene3D" id="3.90.1200.10">
    <property type="match status" value="1"/>
</dbReference>
<dbReference type="InterPro" id="IPR002575">
    <property type="entry name" value="Aminoglycoside_PTrfase"/>
</dbReference>
<comment type="catalytic activity">
    <reaction evidence="8">
        <text>L-homoserine + ATP = O-phospho-L-homoserine + ADP + H(+)</text>
        <dbReference type="Rhea" id="RHEA:13985"/>
        <dbReference type="ChEBI" id="CHEBI:15378"/>
        <dbReference type="ChEBI" id="CHEBI:30616"/>
        <dbReference type="ChEBI" id="CHEBI:57476"/>
        <dbReference type="ChEBI" id="CHEBI:57590"/>
        <dbReference type="ChEBI" id="CHEBI:456216"/>
        <dbReference type="EC" id="2.7.1.39"/>
    </reaction>
</comment>
<comment type="similarity">
    <text evidence="7 8">Belongs to the pseudomonas-type ThrB family.</text>
</comment>
<dbReference type="Gene3D" id="3.30.200.20">
    <property type="entry name" value="Phosphorylase Kinase, domain 1"/>
    <property type="match status" value="1"/>
</dbReference>
<dbReference type="PANTHER" id="PTHR21064">
    <property type="entry name" value="AMINOGLYCOSIDE PHOSPHOTRANSFERASE DOMAIN-CONTAINING PROTEIN-RELATED"/>
    <property type="match status" value="1"/>
</dbReference>
<dbReference type="AlphaFoldDB" id="Q31JN3"/>
<protein>
    <recommendedName>
        <fullName evidence="8 9">Homoserine kinase</fullName>
        <shortName evidence="8">HK</shortName>
        <shortName evidence="8">HSK</shortName>
        <ecNumber evidence="8 9">2.7.1.39</ecNumber>
    </recommendedName>
</protein>
<sequence length="326" mass="37534">MLKYRRLLSRNFNLFLGRFGMSVYTVVNQAELEAFLADFDQGSLVAFEGISAGIENTNYFVDTTAGRFVLTIFEHHDFDELPYFLDIMAFMAEHQIPTAHPKPTLKGSYLKELKGKPAALVERLTGSGVDHPTQTQCEVMAENLAKFHLAGQDYDQFRANDRDLHWMKNTFQEIKRFLPEDETALIESEIHYQNNIDWSQLPNSVIHADLFCDNALFNGDELSGIIDLYYACNSAMLYDLAVMVNDWCRLPDFSLSTEKVHAVLKAYQAVRTLTEQEQQSWKAALRMGALRFFLSRLKDKHMPREGEMTQIKDPNVFKNLLISHRK</sequence>
<keyword evidence="5 8" id="KW-0418">Kinase</keyword>
<dbReference type="NCBIfam" id="TIGR00938">
    <property type="entry name" value="thrB_alt"/>
    <property type="match status" value="1"/>
</dbReference>
<dbReference type="Pfam" id="PF01636">
    <property type="entry name" value="APH"/>
    <property type="match status" value="1"/>
</dbReference>
<proteinExistence type="inferred from homology"/>
<keyword evidence="4 8" id="KW-0547">Nucleotide-binding</keyword>
<accession>Q31JN3</accession>
<evidence type="ECO:0000313" key="11">
    <source>
        <dbReference type="EMBL" id="ABB40640.1"/>
    </source>
</evidence>
<evidence type="ECO:0000259" key="10">
    <source>
        <dbReference type="Pfam" id="PF01636"/>
    </source>
</evidence>
<dbReference type="InterPro" id="IPR005280">
    <property type="entry name" value="Homoserine_kinase_II"/>
</dbReference>
<evidence type="ECO:0000256" key="7">
    <source>
        <dbReference type="ARBA" id="ARBA00038240"/>
    </source>
</evidence>
<dbReference type="InterPro" id="IPR011009">
    <property type="entry name" value="Kinase-like_dom_sf"/>
</dbReference>
<reference evidence="11" key="1">
    <citation type="submission" date="2006-07" db="EMBL/GenBank/DDBJ databases">
        <title>Complete sequence of Thiomicrospira crunogena XCL-2.</title>
        <authorList>
            <consortium name="US DOE Joint Genome Institute"/>
            <person name="Copeland A."/>
            <person name="Lucas S."/>
            <person name="Lapidus A."/>
            <person name="Barry K."/>
            <person name="Detter J.C."/>
            <person name="Glavina del Rio T."/>
            <person name="Hammon N."/>
            <person name="Israni S."/>
            <person name="Dalin E."/>
            <person name="Tice H."/>
            <person name="Pitluck S."/>
            <person name="Chain P."/>
            <person name="Malfatti S."/>
            <person name="Shin M."/>
            <person name="Vergez L."/>
            <person name="Schmutz J."/>
            <person name="Larimer F."/>
            <person name="Land M."/>
            <person name="Hauser L."/>
            <person name="Kyrpides N."/>
            <person name="Lykidis A."/>
            <person name="Scott K.M."/>
            <person name="Sievert S."/>
            <person name="Kerfeld C."/>
            <person name="Freyermuth S."/>
            <person name="Dobrinski K."/>
            <person name="Boller A."/>
            <person name="Fitzpatrick K."/>
            <person name="Thoma P."/>
            <person name="Moore J."/>
            <person name="Richardson P."/>
        </authorList>
    </citation>
    <scope>NUCLEOTIDE SEQUENCE</scope>
    <source>
        <strain evidence="11">XCL-2</strain>
    </source>
</reference>
<evidence type="ECO:0000256" key="5">
    <source>
        <dbReference type="ARBA" id="ARBA00022777"/>
    </source>
</evidence>
<dbReference type="EC" id="2.7.1.39" evidence="8 9"/>
<feature type="domain" description="Aminoglycoside phosphotransferase" evidence="10">
    <location>
        <begin position="48"/>
        <end position="271"/>
    </location>
</feature>
<dbReference type="SUPFAM" id="SSF56112">
    <property type="entry name" value="Protein kinase-like (PK-like)"/>
    <property type="match status" value="1"/>
</dbReference>
<dbReference type="EMBL" id="CP000109">
    <property type="protein sequence ID" value="ABB40640.1"/>
    <property type="molecule type" value="Genomic_DNA"/>
</dbReference>
<comment type="pathway">
    <text evidence="8">Amino-acid biosynthesis; L-threonine biosynthesis; L-threonine from L-aspartate: step 4/5.</text>
</comment>
<dbReference type="GO" id="GO:0009088">
    <property type="term" value="P:threonine biosynthetic process"/>
    <property type="evidence" value="ECO:0007669"/>
    <property type="project" value="UniProtKB-UniRule"/>
</dbReference>
<evidence type="ECO:0000256" key="6">
    <source>
        <dbReference type="ARBA" id="ARBA00022840"/>
    </source>
</evidence>
<dbReference type="NCBIfam" id="NF003558">
    <property type="entry name" value="PRK05231.1"/>
    <property type="match status" value="1"/>
</dbReference>
<dbReference type="HAMAP" id="MF_00301">
    <property type="entry name" value="Homoser_kinase_2"/>
    <property type="match status" value="1"/>
</dbReference>
<dbReference type="PANTHER" id="PTHR21064:SF6">
    <property type="entry name" value="AMINOGLYCOSIDE PHOSPHOTRANSFERASE DOMAIN-CONTAINING PROTEIN"/>
    <property type="match status" value="1"/>
</dbReference>
<dbReference type="KEGG" id="tcx:Tcr_0043"/>
<evidence type="ECO:0000256" key="2">
    <source>
        <dbReference type="ARBA" id="ARBA00022679"/>
    </source>
</evidence>
<dbReference type="GO" id="GO:0005524">
    <property type="term" value="F:ATP binding"/>
    <property type="evidence" value="ECO:0007669"/>
    <property type="project" value="UniProtKB-KW"/>
</dbReference>
<keyword evidence="3 8" id="KW-0791">Threonine biosynthesis</keyword>
<evidence type="ECO:0000256" key="4">
    <source>
        <dbReference type="ARBA" id="ARBA00022741"/>
    </source>
</evidence>
<keyword evidence="1 8" id="KW-0028">Amino-acid biosynthesis</keyword>
<keyword evidence="6 8" id="KW-0067">ATP-binding</keyword>